<evidence type="ECO:0000256" key="1">
    <source>
        <dbReference type="ARBA" id="ARBA00004141"/>
    </source>
</evidence>
<evidence type="ECO:0000256" key="11">
    <source>
        <dbReference type="SAM" id="Phobius"/>
    </source>
</evidence>
<keyword evidence="13" id="KW-1185">Reference proteome</keyword>
<dbReference type="HOGENOM" id="CLU_434864_0_0_1"/>
<dbReference type="GO" id="GO:0005886">
    <property type="term" value="C:plasma membrane"/>
    <property type="evidence" value="ECO:0007669"/>
    <property type="project" value="TreeGrafter"/>
</dbReference>
<dbReference type="GO" id="GO:0000750">
    <property type="term" value="P:pheromone-dependent signal transduction involved in conjugation with cellular fusion"/>
    <property type="evidence" value="ECO:0007669"/>
    <property type="project" value="TreeGrafter"/>
</dbReference>
<protein>
    <submittedName>
        <fullName evidence="12">Uncharacterized protein</fullName>
    </submittedName>
</protein>
<feature type="transmembrane region" description="Helical" evidence="11">
    <location>
        <begin position="6"/>
        <end position="26"/>
    </location>
</feature>
<keyword evidence="7 11" id="KW-0472">Membrane</keyword>
<dbReference type="FunCoup" id="D8QF26">
    <property type="interactions" value="91"/>
</dbReference>
<dbReference type="PRINTS" id="PR00901">
    <property type="entry name" value="PHEROMONEBAR"/>
</dbReference>
<evidence type="ECO:0000313" key="13">
    <source>
        <dbReference type="Proteomes" id="UP000007431"/>
    </source>
</evidence>
<evidence type="ECO:0000256" key="5">
    <source>
        <dbReference type="ARBA" id="ARBA00022989"/>
    </source>
</evidence>
<keyword evidence="6" id="KW-0297">G-protein coupled receptor</keyword>
<feature type="transmembrane region" description="Helical" evidence="11">
    <location>
        <begin position="38"/>
        <end position="60"/>
    </location>
</feature>
<organism evidence="13">
    <name type="scientific">Schizophyllum commune (strain H4-8 / FGSC 9210)</name>
    <name type="common">Split gill fungus</name>
    <dbReference type="NCBI Taxonomy" id="578458"/>
    <lineage>
        <taxon>Eukaryota</taxon>
        <taxon>Fungi</taxon>
        <taxon>Dikarya</taxon>
        <taxon>Basidiomycota</taxon>
        <taxon>Agaricomycotina</taxon>
        <taxon>Agaricomycetes</taxon>
        <taxon>Agaricomycetidae</taxon>
        <taxon>Agaricales</taxon>
        <taxon>Schizophyllaceae</taxon>
        <taxon>Schizophyllum</taxon>
    </lineage>
</organism>
<feature type="region of interest" description="Disordered" evidence="10">
    <location>
        <begin position="583"/>
        <end position="605"/>
    </location>
</feature>
<evidence type="ECO:0000256" key="7">
    <source>
        <dbReference type="ARBA" id="ARBA00023136"/>
    </source>
</evidence>
<evidence type="ECO:0000256" key="2">
    <source>
        <dbReference type="ARBA" id="ARBA00011085"/>
    </source>
</evidence>
<feature type="compositionally biased region" description="Basic residues" evidence="10">
    <location>
        <begin position="706"/>
        <end position="716"/>
    </location>
</feature>
<feature type="region of interest" description="Disordered" evidence="10">
    <location>
        <begin position="479"/>
        <end position="571"/>
    </location>
</feature>
<gene>
    <name evidence="12" type="ORF">SCHCODRAFT_112464</name>
</gene>
<dbReference type="Proteomes" id="UP000007431">
    <property type="component" value="Unassembled WGS sequence"/>
</dbReference>
<feature type="compositionally biased region" description="Polar residues" evidence="10">
    <location>
        <begin position="525"/>
        <end position="538"/>
    </location>
</feature>
<evidence type="ECO:0000256" key="9">
    <source>
        <dbReference type="ARBA" id="ARBA00023224"/>
    </source>
</evidence>
<evidence type="ECO:0000313" key="12">
    <source>
        <dbReference type="EMBL" id="EFI93338.1"/>
    </source>
</evidence>
<dbReference type="PANTHER" id="PTHR28097:SF1">
    <property type="entry name" value="PHEROMONE A FACTOR RECEPTOR"/>
    <property type="match status" value="1"/>
</dbReference>
<keyword evidence="9" id="KW-0807">Transducer</keyword>
<dbReference type="Pfam" id="PF02076">
    <property type="entry name" value="STE3"/>
    <property type="match status" value="1"/>
</dbReference>
<keyword evidence="8" id="KW-0675">Receptor</keyword>
<dbReference type="CDD" id="cd14966">
    <property type="entry name" value="7tmD_STE3"/>
    <property type="match status" value="1"/>
</dbReference>
<feature type="transmembrane region" description="Helical" evidence="11">
    <location>
        <begin position="164"/>
        <end position="186"/>
    </location>
</feature>
<dbReference type="AlphaFoldDB" id="D8QF26"/>
<feature type="region of interest" description="Disordered" evidence="10">
    <location>
        <begin position="700"/>
        <end position="739"/>
    </location>
</feature>
<evidence type="ECO:0000256" key="6">
    <source>
        <dbReference type="ARBA" id="ARBA00023040"/>
    </source>
</evidence>
<evidence type="ECO:0000256" key="3">
    <source>
        <dbReference type="ARBA" id="ARBA00022507"/>
    </source>
</evidence>
<accession>D8QF26</accession>
<dbReference type="VEuPathDB" id="FungiDB:SCHCODRAFT_01192520"/>
<feature type="transmembrane region" description="Helical" evidence="11">
    <location>
        <begin position="111"/>
        <end position="136"/>
    </location>
</feature>
<comment type="similarity">
    <text evidence="2">Belongs to the G-protein coupled receptor 4 family.</text>
</comment>
<proteinExistence type="inferred from homology"/>
<dbReference type="PANTHER" id="PTHR28097">
    <property type="entry name" value="PHEROMONE A FACTOR RECEPTOR"/>
    <property type="match status" value="1"/>
</dbReference>
<dbReference type="InParanoid" id="D8QF26"/>
<comment type="subcellular location">
    <subcellularLocation>
        <location evidence="1">Membrane</location>
        <topology evidence="1">Multi-pass membrane protein</topology>
    </subcellularLocation>
</comment>
<keyword evidence="3" id="KW-0589">Pheromone response</keyword>
<dbReference type="InterPro" id="IPR000481">
    <property type="entry name" value="GPCR_Pheromne_B_alpha_rcpt"/>
</dbReference>
<evidence type="ECO:0000256" key="8">
    <source>
        <dbReference type="ARBA" id="ARBA00023170"/>
    </source>
</evidence>
<feature type="transmembrane region" description="Helical" evidence="11">
    <location>
        <begin position="206"/>
        <end position="233"/>
    </location>
</feature>
<sequence>MLSNDPTYPLFPILAFLSSVLALLPVPFTLQVWNTGACALAAWAATACLLSFINSVVWSGNVMNTVPAWCDISSKLLLGASIGIPASGLCISHRLWKVTSMRLVPETRREILFAIAIDLALSAGVPLFVMLLHIIVQSQRFTILEDIGCQAAIPNTLLSYFLVLSWPLGLGLASLIYAVLTLRLSYVHRLEFDHALAKQGTLRTALCLRLVLLALVAFTVSIVSSSLNIAALARSGPLIPWSEARRLWVPRSEASPSFTQTANSSASELASVPPWRSSVAPEWDPAFPSPDVSAVDSFNTSDSSSTITPDVALIVFSTWHAAPLSAAAIEAGRWAPVLCALAFFILFGLAGEASYHARVVHMFRKVCRRGTVDGFKLPHPKWEKAWPDSKHGAAEKMTYLGSLKQATLSNGKVNEKGPTTVTQKPNNSIGALPFYVAQVGQDASDDPFASTRKDPFAPADLSASRSRSLELCRTRSMYSEGLSRASSASSVYTARTSPGRRSDDAESVPALPVNVIPPSPEAPRRQQSLTGKSQQTIDKSLPEVPCDADSERSARLPSRSLMGGPSEETLPRFHLHPTQGLAAGQLSADRPRTPSARHAPQDSVTSLTSCDSLATSLGSARDVIYNSDAYATDPTHAYHANHGYWARASADSGYGAGGAHSQHIYYTAPLGAQPSPPPFSNLIPAPAVPEGNAEVGRAMGAGHARTSSKGHAHAGSKSRSPTPLPMLFGRRARSPSPVRVTVRMEREVEEV</sequence>
<keyword evidence="5 11" id="KW-1133">Transmembrane helix</keyword>
<dbReference type="KEGG" id="scm:SCHCO_01192520"/>
<name>D8QF26_SCHCM</name>
<dbReference type="OrthoDB" id="2874149at2759"/>
<feature type="compositionally biased region" description="Low complexity" evidence="10">
    <location>
        <begin position="483"/>
        <end position="497"/>
    </location>
</feature>
<reference evidence="12 13" key="1">
    <citation type="journal article" date="2010" name="Nat. Biotechnol.">
        <title>Genome sequence of the model mushroom Schizophyllum commune.</title>
        <authorList>
            <person name="Ohm R.A."/>
            <person name="de Jong J.F."/>
            <person name="Lugones L.G."/>
            <person name="Aerts A."/>
            <person name="Kothe E."/>
            <person name="Stajich J.E."/>
            <person name="de Vries R.P."/>
            <person name="Record E."/>
            <person name="Levasseur A."/>
            <person name="Baker S.E."/>
            <person name="Bartholomew K.A."/>
            <person name="Coutinho P.M."/>
            <person name="Erdmann S."/>
            <person name="Fowler T.J."/>
            <person name="Gathman A.C."/>
            <person name="Lombard V."/>
            <person name="Henrissat B."/>
            <person name="Knabe N."/>
            <person name="Kuees U."/>
            <person name="Lilly W.W."/>
            <person name="Lindquist E."/>
            <person name="Lucas S."/>
            <person name="Magnuson J.K."/>
            <person name="Piumi F."/>
            <person name="Raudaskoski M."/>
            <person name="Salamov A."/>
            <person name="Schmutz J."/>
            <person name="Schwarze F.W.M.R."/>
            <person name="vanKuyk P.A."/>
            <person name="Horton J.S."/>
            <person name="Grigoriev I.V."/>
            <person name="Woesten H.A.B."/>
        </authorList>
    </citation>
    <scope>NUCLEOTIDE SEQUENCE [LARGE SCALE GENOMIC DNA]</scope>
    <source>
        <strain evidence="13">H4-8 / FGSC 9210</strain>
    </source>
</reference>
<evidence type="ECO:0000256" key="10">
    <source>
        <dbReference type="SAM" id="MobiDB-lite"/>
    </source>
</evidence>
<feature type="non-terminal residue" evidence="12">
    <location>
        <position position="751"/>
    </location>
</feature>
<dbReference type="eggNOG" id="ENOG502S44N">
    <property type="taxonomic scope" value="Eukaryota"/>
</dbReference>
<dbReference type="InterPro" id="IPR001499">
    <property type="entry name" value="GPCR_STE3"/>
</dbReference>
<feature type="transmembrane region" description="Helical" evidence="11">
    <location>
        <begin position="72"/>
        <end position="91"/>
    </location>
</feature>
<dbReference type="EMBL" id="GL377311">
    <property type="protein sequence ID" value="EFI93338.1"/>
    <property type="molecule type" value="Genomic_DNA"/>
</dbReference>
<dbReference type="GO" id="GO:0004934">
    <property type="term" value="F:mating-type alpha-factor pheromone receptor activity"/>
    <property type="evidence" value="ECO:0007669"/>
    <property type="project" value="InterPro"/>
</dbReference>
<keyword evidence="4 11" id="KW-0812">Transmembrane</keyword>
<dbReference type="PRINTS" id="PR00899">
    <property type="entry name" value="GPCRSTE3"/>
</dbReference>
<feature type="region of interest" description="Disordered" evidence="10">
    <location>
        <begin position="444"/>
        <end position="467"/>
    </location>
</feature>
<evidence type="ECO:0000256" key="4">
    <source>
        <dbReference type="ARBA" id="ARBA00022692"/>
    </source>
</evidence>
<dbReference type="GeneID" id="9592011"/>